<evidence type="ECO:0000313" key="1">
    <source>
        <dbReference type="EMBL" id="KPI96255.1"/>
    </source>
</evidence>
<reference evidence="1 2" key="1">
    <citation type="journal article" date="2015" name="Nat. Commun.">
        <title>Outbred genome sequencing and CRISPR/Cas9 gene editing in butterflies.</title>
        <authorList>
            <person name="Li X."/>
            <person name="Fan D."/>
            <person name="Zhang W."/>
            <person name="Liu G."/>
            <person name="Zhang L."/>
            <person name="Zhao L."/>
            <person name="Fang X."/>
            <person name="Chen L."/>
            <person name="Dong Y."/>
            <person name="Chen Y."/>
            <person name="Ding Y."/>
            <person name="Zhao R."/>
            <person name="Feng M."/>
            <person name="Zhu Y."/>
            <person name="Feng Y."/>
            <person name="Jiang X."/>
            <person name="Zhu D."/>
            <person name="Xiang H."/>
            <person name="Feng X."/>
            <person name="Li S."/>
            <person name="Wang J."/>
            <person name="Zhang G."/>
            <person name="Kronforst M.R."/>
            <person name="Wang W."/>
        </authorList>
    </citation>
    <scope>NUCLEOTIDE SEQUENCE [LARGE SCALE GENOMIC DNA]</scope>
    <source>
        <strain evidence="1">Ya'a_city_454_Px</strain>
        <tissue evidence="1">Whole body</tissue>
    </source>
</reference>
<dbReference type="EMBL" id="KQ459593">
    <property type="protein sequence ID" value="KPI96255.1"/>
    <property type="molecule type" value="Genomic_DNA"/>
</dbReference>
<gene>
    <name evidence="1" type="ORF">RR46_12285</name>
</gene>
<proteinExistence type="predicted"/>
<sequence length="114" mass="13043">MSQNKRHTNKQDSLCYQSGGVAECRSGGVVTWRGQRRTLSARCRGVALRYDTTPEEPSALLHRRDISPTCFCSPLSPPPKHTCLIYPPDIQHPQKLNYQELRTQGKVDFELQRF</sequence>
<name>A0A194PYM5_PAPXU</name>
<keyword evidence="2" id="KW-1185">Reference proteome</keyword>
<protein>
    <submittedName>
        <fullName evidence="1">Uncharacterized protein</fullName>
    </submittedName>
</protein>
<accession>A0A194PYM5</accession>
<dbReference type="AlphaFoldDB" id="A0A194PYM5"/>
<organism evidence="1 2">
    <name type="scientific">Papilio xuthus</name>
    <name type="common">Asian swallowtail butterfly</name>
    <dbReference type="NCBI Taxonomy" id="66420"/>
    <lineage>
        <taxon>Eukaryota</taxon>
        <taxon>Metazoa</taxon>
        <taxon>Ecdysozoa</taxon>
        <taxon>Arthropoda</taxon>
        <taxon>Hexapoda</taxon>
        <taxon>Insecta</taxon>
        <taxon>Pterygota</taxon>
        <taxon>Neoptera</taxon>
        <taxon>Endopterygota</taxon>
        <taxon>Lepidoptera</taxon>
        <taxon>Glossata</taxon>
        <taxon>Ditrysia</taxon>
        <taxon>Papilionoidea</taxon>
        <taxon>Papilionidae</taxon>
        <taxon>Papilioninae</taxon>
        <taxon>Papilio</taxon>
    </lineage>
</organism>
<dbReference type="Proteomes" id="UP000053268">
    <property type="component" value="Unassembled WGS sequence"/>
</dbReference>
<evidence type="ECO:0000313" key="2">
    <source>
        <dbReference type="Proteomes" id="UP000053268"/>
    </source>
</evidence>